<dbReference type="InterPro" id="IPR050121">
    <property type="entry name" value="Cytochrome_P450_monoxygenase"/>
</dbReference>
<reference evidence="11" key="1">
    <citation type="journal article" date="2020" name="Stud. Mycol.">
        <title>101 Dothideomycetes genomes: a test case for predicting lifestyles and emergence of pathogens.</title>
        <authorList>
            <person name="Haridas S."/>
            <person name="Albert R."/>
            <person name="Binder M."/>
            <person name="Bloem J."/>
            <person name="Labutti K."/>
            <person name="Salamov A."/>
            <person name="Andreopoulos B."/>
            <person name="Baker S."/>
            <person name="Barry K."/>
            <person name="Bills G."/>
            <person name="Bluhm B."/>
            <person name="Cannon C."/>
            <person name="Castanera R."/>
            <person name="Culley D."/>
            <person name="Daum C."/>
            <person name="Ezra D."/>
            <person name="Gonzalez J."/>
            <person name="Henrissat B."/>
            <person name="Kuo A."/>
            <person name="Liang C."/>
            <person name="Lipzen A."/>
            <person name="Lutzoni F."/>
            <person name="Magnuson J."/>
            <person name="Mondo S."/>
            <person name="Nolan M."/>
            <person name="Ohm R."/>
            <person name="Pangilinan J."/>
            <person name="Park H.-J."/>
            <person name="Ramirez L."/>
            <person name="Alfaro M."/>
            <person name="Sun H."/>
            <person name="Tritt A."/>
            <person name="Yoshinaga Y."/>
            <person name="Zwiers L.-H."/>
            <person name="Turgeon B."/>
            <person name="Goodwin S."/>
            <person name="Spatafora J."/>
            <person name="Crous P."/>
            <person name="Grigoriev I."/>
        </authorList>
    </citation>
    <scope>NUCLEOTIDE SEQUENCE</scope>
    <source>
        <strain evidence="11">CBS 122367</strain>
    </source>
</reference>
<evidence type="ECO:0000256" key="2">
    <source>
        <dbReference type="ARBA" id="ARBA00005179"/>
    </source>
</evidence>
<evidence type="ECO:0000256" key="5">
    <source>
        <dbReference type="ARBA" id="ARBA00022723"/>
    </source>
</evidence>
<dbReference type="PRINTS" id="PR00385">
    <property type="entry name" value="P450"/>
</dbReference>
<evidence type="ECO:0000256" key="8">
    <source>
        <dbReference type="ARBA" id="ARBA00023033"/>
    </source>
</evidence>
<dbReference type="Proteomes" id="UP000799291">
    <property type="component" value="Unassembled WGS sequence"/>
</dbReference>
<keyword evidence="10" id="KW-0812">Transmembrane</keyword>
<keyword evidence="4 9" id="KW-0349">Heme</keyword>
<comment type="similarity">
    <text evidence="3">Belongs to the cytochrome P450 family.</text>
</comment>
<dbReference type="AlphaFoldDB" id="A0A6G1JH06"/>
<evidence type="ECO:0000256" key="10">
    <source>
        <dbReference type="SAM" id="Phobius"/>
    </source>
</evidence>
<organism evidence="11 12">
    <name type="scientific">Lentithecium fluviatile CBS 122367</name>
    <dbReference type="NCBI Taxonomy" id="1168545"/>
    <lineage>
        <taxon>Eukaryota</taxon>
        <taxon>Fungi</taxon>
        <taxon>Dikarya</taxon>
        <taxon>Ascomycota</taxon>
        <taxon>Pezizomycotina</taxon>
        <taxon>Dothideomycetes</taxon>
        <taxon>Pleosporomycetidae</taxon>
        <taxon>Pleosporales</taxon>
        <taxon>Massarineae</taxon>
        <taxon>Lentitheciaceae</taxon>
        <taxon>Lentithecium</taxon>
    </lineage>
</organism>
<dbReference type="OrthoDB" id="10029320at2759"/>
<dbReference type="GO" id="GO:0005506">
    <property type="term" value="F:iron ion binding"/>
    <property type="evidence" value="ECO:0007669"/>
    <property type="project" value="InterPro"/>
</dbReference>
<evidence type="ECO:0000256" key="4">
    <source>
        <dbReference type="ARBA" id="ARBA00022617"/>
    </source>
</evidence>
<dbReference type="InterPro" id="IPR002403">
    <property type="entry name" value="Cyt_P450_E_grp-IV"/>
</dbReference>
<dbReference type="Pfam" id="PF00067">
    <property type="entry name" value="p450"/>
    <property type="match status" value="1"/>
</dbReference>
<evidence type="ECO:0000256" key="1">
    <source>
        <dbReference type="ARBA" id="ARBA00001971"/>
    </source>
</evidence>
<keyword evidence="5 9" id="KW-0479">Metal-binding</keyword>
<dbReference type="PANTHER" id="PTHR24305">
    <property type="entry name" value="CYTOCHROME P450"/>
    <property type="match status" value="1"/>
</dbReference>
<dbReference type="EMBL" id="MU005572">
    <property type="protein sequence ID" value="KAF2689728.1"/>
    <property type="molecule type" value="Genomic_DNA"/>
</dbReference>
<proteinExistence type="inferred from homology"/>
<keyword evidence="7 9" id="KW-0408">Iron</keyword>
<evidence type="ECO:0000256" key="9">
    <source>
        <dbReference type="PIRSR" id="PIRSR602403-1"/>
    </source>
</evidence>
<comment type="pathway">
    <text evidence="2">Secondary metabolite biosynthesis.</text>
</comment>
<feature type="transmembrane region" description="Helical" evidence="10">
    <location>
        <begin position="6"/>
        <end position="26"/>
    </location>
</feature>
<evidence type="ECO:0000313" key="12">
    <source>
        <dbReference type="Proteomes" id="UP000799291"/>
    </source>
</evidence>
<dbReference type="SUPFAM" id="SSF48264">
    <property type="entry name" value="Cytochrome P450"/>
    <property type="match status" value="1"/>
</dbReference>
<dbReference type="Gene3D" id="1.10.630.10">
    <property type="entry name" value="Cytochrome P450"/>
    <property type="match status" value="1"/>
</dbReference>
<evidence type="ECO:0000256" key="3">
    <source>
        <dbReference type="ARBA" id="ARBA00010617"/>
    </source>
</evidence>
<keyword evidence="12" id="KW-1185">Reference proteome</keyword>
<evidence type="ECO:0000256" key="6">
    <source>
        <dbReference type="ARBA" id="ARBA00023002"/>
    </source>
</evidence>
<dbReference type="GO" id="GO:0004497">
    <property type="term" value="F:monooxygenase activity"/>
    <property type="evidence" value="ECO:0007669"/>
    <property type="project" value="UniProtKB-KW"/>
</dbReference>
<dbReference type="PRINTS" id="PR00465">
    <property type="entry name" value="EP450IV"/>
</dbReference>
<dbReference type="InterPro" id="IPR036396">
    <property type="entry name" value="Cyt_P450_sf"/>
</dbReference>
<feature type="binding site" description="axial binding residue" evidence="9">
    <location>
        <position position="482"/>
    </location>
    <ligand>
        <name>heme</name>
        <dbReference type="ChEBI" id="CHEBI:30413"/>
    </ligand>
    <ligandPart>
        <name>Fe</name>
        <dbReference type="ChEBI" id="CHEBI:18248"/>
    </ligandPart>
</feature>
<keyword evidence="10" id="KW-0472">Membrane</keyword>
<comment type="cofactor">
    <cofactor evidence="1 9">
        <name>heme</name>
        <dbReference type="ChEBI" id="CHEBI:30413"/>
    </cofactor>
</comment>
<keyword evidence="6" id="KW-0560">Oxidoreductase</keyword>
<accession>A0A6G1JH06</accession>
<evidence type="ECO:0000256" key="7">
    <source>
        <dbReference type="ARBA" id="ARBA00023004"/>
    </source>
</evidence>
<name>A0A6G1JH06_9PLEO</name>
<evidence type="ECO:0000313" key="11">
    <source>
        <dbReference type="EMBL" id="KAF2689728.1"/>
    </source>
</evidence>
<dbReference type="PANTHER" id="PTHR24305:SF107">
    <property type="entry name" value="P450, PUTATIVE (EUROFUNG)-RELATED"/>
    <property type="match status" value="1"/>
</dbReference>
<dbReference type="CDD" id="cd11051">
    <property type="entry name" value="CYP59-like"/>
    <property type="match status" value="1"/>
</dbReference>
<protein>
    <submittedName>
        <fullName evidence="11">Cytochrome P450</fullName>
    </submittedName>
</protein>
<sequence length="570" mass="64231">MALSRLSTTVGVSVLSLVVYVISVGYKRRSKINALRKQGVAMPKWNWWTGHLLVLKDNLDKLPADANVYYAMHDLVLDQHADTEIFLMDYWPIHEPVLMISSPSISTQVSVKYNLQKPHDSAKSFAPIVGGDSLISMNGDDWKTWRALFNPGFSASHMLDLVPMIVDSVEIFCELLRERASADKMFSLSEMTMRLTMEIITKVTLDCDLKNQRHEHPYAHALNTVVAWHSFWDPRILLNPARPFVQRYYSNIVYNFIESELSSRFSEMKRERLASASQPPPKSKRAKSVMALALDAYVTQHTQTGAELKALKLDDTFARLAVNQIRLFVFAGNDSTSSTIDYTYHLLSAHPSALATLRHEHTQVFGPDVTTTASLLKSQPALLNQCPYTLAVIKEVLRLYPPSSSLKEGRPGVSLADDKGNAYPTEGLGATLMHYFIHRNPRFWPRASEFLPERWLAGPEDPLYVNASNGAYRPFEHGSRNCIAHTLVYNELRIVLILTARLFDFRQAYGEWDELQKREEGAVKRAARALGLVGEKVKTVFGERAYQTSLSGAHPADGYPCRVALAKSEE</sequence>
<keyword evidence="10" id="KW-1133">Transmembrane helix</keyword>
<keyword evidence="8" id="KW-0503">Monooxygenase</keyword>
<dbReference type="InterPro" id="IPR001128">
    <property type="entry name" value="Cyt_P450"/>
</dbReference>
<gene>
    <name evidence="11" type="ORF">K458DRAFT_439950</name>
</gene>
<dbReference type="GO" id="GO:0016705">
    <property type="term" value="F:oxidoreductase activity, acting on paired donors, with incorporation or reduction of molecular oxygen"/>
    <property type="evidence" value="ECO:0007669"/>
    <property type="project" value="InterPro"/>
</dbReference>
<dbReference type="GO" id="GO:0020037">
    <property type="term" value="F:heme binding"/>
    <property type="evidence" value="ECO:0007669"/>
    <property type="project" value="InterPro"/>
</dbReference>